<accession>A0AAW8QYY3</accession>
<dbReference type="Proteomes" id="UP001249020">
    <property type="component" value="Unassembled WGS sequence"/>
</dbReference>
<protein>
    <submittedName>
        <fullName evidence="1">Uncharacterized protein</fullName>
    </submittedName>
</protein>
<dbReference type="EMBL" id="JAVRIE010000001">
    <property type="protein sequence ID" value="MDT0581196.1"/>
    <property type="molecule type" value="Genomic_DNA"/>
</dbReference>
<comment type="caution">
    <text evidence="1">The sequence shown here is derived from an EMBL/GenBank/DDBJ whole genome shotgun (WGS) entry which is preliminary data.</text>
</comment>
<gene>
    <name evidence="1" type="ORF">RM544_01475</name>
</gene>
<dbReference type="RefSeq" id="WP_311360008.1">
    <property type="nucleotide sequence ID" value="NZ_JAVRIE010000001.1"/>
</dbReference>
<sequence>MQDTSVQAMTEVALALSMAFFALLMLALLSMSANQASTSHISQETDKIMGDHLHEVLESEQGSVKPQQDFLFWHMGQLFEQDMTPLNKMTSEAMIATYLSENMQAGNELVLVVSQQTPVSEIRELQILFKAQEFTLTVMTDEWEAAFEDR</sequence>
<reference evidence="1 2" key="1">
    <citation type="submission" date="2023-09" db="EMBL/GenBank/DDBJ databases">
        <authorList>
            <person name="Rey-Velasco X."/>
        </authorList>
    </citation>
    <scope>NUCLEOTIDE SEQUENCE [LARGE SCALE GENOMIC DNA]</scope>
    <source>
        <strain evidence="1 2">W409</strain>
    </source>
</reference>
<evidence type="ECO:0000313" key="2">
    <source>
        <dbReference type="Proteomes" id="UP001249020"/>
    </source>
</evidence>
<name>A0AAW8QYY3_9ALTE</name>
<keyword evidence="2" id="KW-1185">Reference proteome</keyword>
<proteinExistence type="predicted"/>
<organism evidence="1 2">
    <name type="scientific">Brumicola blandensis</name>
    <dbReference type="NCBI Taxonomy" id="3075611"/>
    <lineage>
        <taxon>Bacteria</taxon>
        <taxon>Pseudomonadati</taxon>
        <taxon>Pseudomonadota</taxon>
        <taxon>Gammaproteobacteria</taxon>
        <taxon>Alteromonadales</taxon>
        <taxon>Alteromonadaceae</taxon>
        <taxon>Brumicola</taxon>
    </lineage>
</organism>
<evidence type="ECO:0000313" key="1">
    <source>
        <dbReference type="EMBL" id="MDT0581196.1"/>
    </source>
</evidence>
<dbReference type="AlphaFoldDB" id="A0AAW8QYY3"/>